<dbReference type="Proteomes" id="UP000298159">
    <property type="component" value="Unassembled WGS sequence"/>
</dbReference>
<dbReference type="GeneID" id="95451997"/>
<keyword evidence="2" id="KW-1185">Reference proteome</keyword>
<evidence type="ECO:0000313" key="2">
    <source>
        <dbReference type="Proteomes" id="UP000298159"/>
    </source>
</evidence>
<dbReference type="EMBL" id="SRRT01000016">
    <property type="protein sequence ID" value="TGN72126.1"/>
    <property type="molecule type" value="Genomic_DNA"/>
</dbReference>
<dbReference type="RefSeq" id="WP_135789006.1">
    <property type="nucleotide sequence ID" value="NZ_SRRT01000016.1"/>
</dbReference>
<organism evidence="1 2">
    <name type="scientific">Streptomyces bauhiniae</name>
    <dbReference type="NCBI Taxonomy" id="2340725"/>
    <lineage>
        <taxon>Bacteria</taxon>
        <taxon>Bacillati</taxon>
        <taxon>Actinomycetota</taxon>
        <taxon>Actinomycetes</taxon>
        <taxon>Kitasatosporales</taxon>
        <taxon>Streptomycetaceae</taxon>
        <taxon>Streptomyces</taxon>
    </lineage>
</organism>
<name>A0A4Z1CTC7_9ACTN</name>
<reference evidence="1 2" key="1">
    <citation type="submission" date="2019-04" db="EMBL/GenBank/DDBJ databases">
        <title>Streptomyces sp. nov. Bv016 isolated from bark of Buahinia variegata.</title>
        <authorList>
            <person name="Kanchanasin P."/>
            <person name="Tanasupawat S."/>
            <person name="Yuki M."/>
            <person name="Kudo T."/>
        </authorList>
    </citation>
    <scope>NUCLEOTIDE SEQUENCE [LARGE SCALE GENOMIC DNA]</scope>
    <source>
        <strain evidence="1 2">Bv016</strain>
    </source>
</reference>
<gene>
    <name evidence="1" type="ORF">E5083_30990</name>
</gene>
<comment type="caution">
    <text evidence="1">The sequence shown here is derived from an EMBL/GenBank/DDBJ whole genome shotgun (WGS) entry which is preliminary data.</text>
</comment>
<dbReference type="AlphaFoldDB" id="A0A4Z1CTC7"/>
<proteinExistence type="predicted"/>
<accession>A0A4Z1CTC7</accession>
<evidence type="ECO:0000313" key="1">
    <source>
        <dbReference type="EMBL" id="TGN72126.1"/>
    </source>
</evidence>
<sequence>MSEHITPEVATQLREKAARPGYWTEGCANWSCGNMVCEYVVADEYYASYEDARADGVEWGMRVCGSCKRYVWTDAPVLLTRERVSLVRRPRCEFRVKTGCDLPGRYFLQFDGQRKWYCTHDVALYVRAGFDIYRTDESGRVTRATAGLSQV</sequence>
<protein>
    <submittedName>
        <fullName evidence="1">Uncharacterized protein</fullName>
    </submittedName>
</protein>